<dbReference type="InterPro" id="IPR005467">
    <property type="entry name" value="His_kinase_dom"/>
</dbReference>
<name>A0A2Z3H1Q2_9BACT</name>
<dbReference type="SUPFAM" id="SSF52172">
    <property type="entry name" value="CheY-like"/>
    <property type="match status" value="1"/>
</dbReference>
<dbReference type="AlphaFoldDB" id="A0A2Z3H1Q2"/>
<dbReference type="RefSeq" id="WP_109657951.1">
    <property type="nucleotide sequence ID" value="NZ_CP029145.1"/>
</dbReference>
<dbReference type="Gene3D" id="3.40.50.2300">
    <property type="match status" value="1"/>
</dbReference>
<dbReference type="SMART" id="SM00387">
    <property type="entry name" value="HATPase_c"/>
    <property type="match status" value="1"/>
</dbReference>
<dbReference type="InterPro" id="IPR036890">
    <property type="entry name" value="HATPase_C_sf"/>
</dbReference>
<feature type="domain" description="PAS" evidence="9">
    <location>
        <begin position="395"/>
        <end position="465"/>
    </location>
</feature>
<evidence type="ECO:0000259" key="10">
    <source>
        <dbReference type="PROSITE" id="PS50113"/>
    </source>
</evidence>
<dbReference type="SUPFAM" id="SSF47226">
    <property type="entry name" value="Histidine-containing phosphotransfer domain, HPT domain"/>
    <property type="match status" value="1"/>
</dbReference>
<evidence type="ECO:0000256" key="5">
    <source>
        <dbReference type="ARBA" id="ARBA00022777"/>
    </source>
</evidence>
<dbReference type="InterPro" id="IPR013656">
    <property type="entry name" value="PAS_4"/>
</dbReference>
<dbReference type="InterPro" id="IPR036641">
    <property type="entry name" value="HPT_dom_sf"/>
</dbReference>
<dbReference type="Pfam" id="PF02518">
    <property type="entry name" value="HATPase_c"/>
    <property type="match status" value="1"/>
</dbReference>
<dbReference type="CDD" id="cd00082">
    <property type="entry name" value="HisKA"/>
    <property type="match status" value="1"/>
</dbReference>
<feature type="domain" description="PAC" evidence="10">
    <location>
        <begin position="343"/>
        <end position="394"/>
    </location>
</feature>
<dbReference type="SUPFAM" id="SSF47384">
    <property type="entry name" value="Homodimeric domain of signal transducing histidine kinase"/>
    <property type="match status" value="1"/>
</dbReference>
<keyword evidence="3 6" id="KW-0597">Phosphoprotein</keyword>
<dbReference type="Gene3D" id="3.30.565.10">
    <property type="entry name" value="Histidine kinase-like ATPase, C-terminal domain"/>
    <property type="match status" value="1"/>
</dbReference>
<gene>
    <name evidence="11" type="ORF">DDQ68_20410</name>
</gene>
<dbReference type="SMART" id="SM00448">
    <property type="entry name" value="REC"/>
    <property type="match status" value="1"/>
</dbReference>
<dbReference type="CDD" id="cd00130">
    <property type="entry name" value="PAS"/>
    <property type="match status" value="1"/>
</dbReference>
<keyword evidence="5" id="KW-0418">Kinase</keyword>
<evidence type="ECO:0000256" key="4">
    <source>
        <dbReference type="ARBA" id="ARBA00022679"/>
    </source>
</evidence>
<dbReference type="GO" id="GO:0000155">
    <property type="term" value="F:phosphorelay sensor kinase activity"/>
    <property type="evidence" value="ECO:0007669"/>
    <property type="project" value="InterPro"/>
</dbReference>
<reference evidence="12" key="1">
    <citation type="submission" date="2018-04" db="EMBL/GenBank/DDBJ databases">
        <title>Complete genome of Antarctic heterotrophic bacterium Hymenobacter nivis.</title>
        <authorList>
            <person name="Terashima M."/>
        </authorList>
    </citation>
    <scope>NUCLEOTIDE SEQUENCE [LARGE SCALE GENOMIC DNA]</scope>
    <source>
        <strain evidence="12">NBRC 111535</strain>
    </source>
</reference>
<dbReference type="PROSITE" id="PS50113">
    <property type="entry name" value="PAC"/>
    <property type="match status" value="2"/>
</dbReference>
<evidence type="ECO:0000256" key="1">
    <source>
        <dbReference type="ARBA" id="ARBA00000085"/>
    </source>
</evidence>
<proteinExistence type="predicted"/>
<dbReference type="InterPro" id="IPR011006">
    <property type="entry name" value="CheY-like_superfamily"/>
</dbReference>
<keyword evidence="12" id="KW-1185">Reference proteome</keyword>
<dbReference type="EMBL" id="CP029145">
    <property type="protein sequence ID" value="AWM34930.1"/>
    <property type="molecule type" value="Genomic_DNA"/>
</dbReference>
<dbReference type="PROSITE" id="PS50109">
    <property type="entry name" value="HIS_KIN"/>
    <property type="match status" value="1"/>
</dbReference>
<dbReference type="Gene3D" id="1.20.120.160">
    <property type="entry name" value="HPT domain"/>
    <property type="match status" value="1"/>
</dbReference>
<feature type="modified residue" description="4-aspartylphosphate" evidence="6">
    <location>
        <position position="834"/>
    </location>
</feature>
<dbReference type="InterPro" id="IPR036097">
    <property type="entry name" value="HisK_dim/P_sf"/>
</dbReference>
<dbReference type="OrthoDB" id="9797097at2"/>
<dbReference type="InterPro" id="IPR001789">
    <property type="entry name" value="Sig_transdc_resp-reg_receiver"/>
</dbReference>
<accession>A0A2Z3H1Q2</accession>
<dbReference type="PROSITE" id="PS50110">
    <property type="entry name" value="RESPONSE_REGULATORY"/>
    <property type="match status" value="1"/>
</dbReference>
<evidence type="ECO:0000313" key="12">
    <source>
        <dbReference type="Proteomes" id="UP000245999"/>
    </source>
</evidence>
<dbReference type="InterPro" id="IPR004358">
    <property type="entry name" value="Sig_transdc_His_kin-like_C"/>
</dbReference>
<dbReference type="SMART" id="SM00086">
    <property type="entry name" value="PAC"/>
    <property type="match status" value="3"/>
</dbReference>
<dbReference type="CDD" id="cd16922">
    <property type="entry name" value="HATPase_EvgS-ArcB-TorS-like"/>
    <property type="match status" value="1"/>
</dbReference>
<dbReference type="SMART" id="SM00091">
    <property type="entry name" value="PAS"/>
    <property type="match status" value="3"/>
</dbReference>
<dbReference type="SUPFAM" id="SSF55785">
    <property type="entry name" value="PYP-like sensor domain (PAS domain)"/>
    <property type="match status" value="3"/>
</dbReference>
<dbReference type="Pfam" id="PF00512">
    <property type="entry name" value="HisKA"/>
    <property type="match status" value="1"/>
</dbReference>
<evidence type="ECO:0000256" key="6">
    <source>
        <dbReference type="PROSITE-ProRule" id="PRU00169"/>
    </source>
</evidence>
<dbReference type="Gene3D" id="1.10.287.130">
    <property type="match status" value="1"/>
</dbReference>
<dbReference type="Proteomes" id="UP000245999">
    <property type="component" value="Chromosome"/>
</dbReference>
<dbReference type="NCBIfam" id="TIGR00229">
    <property type="entry name" value="sensory_box"/>
    <property type="match status" value="1"/>
</dbReference>
<evidence type="ECO:0000256" key="2">
    <source>
        <dbReference type="ARBA" id="ARBA00012438"/>
    </source>
</evidence>
<comment type="catalytic activity">
    <reaction evidence="1">
        <text>ATP + protein L-histidine = ADP + protein N-phospho-L-histidine.</text>
        <dbReference type="EC" id="2.7.13.3"/>
    </reaction>
</comment>
<evidence type="ECO:0000259" key="8">
    <source>
        <dbReference type="PROSITE" id="PS50110"/>
    </source>
</evidence>
<evidence type="ECO:0000259" key="9">
    <source>
        <dbReference type="PROSITE" id="PS50112"/>
    </source>
</evidence>
<dbReference type="PROSITE" id="PS50112">
    <property type="entry name" value="PAS"/>
    <property type="match status" value="1"/>
</dbReference>
<dbReference type="SMART" id="SM00388">
    <property type="entry name" value="HisKA"/>
    <property type="match status" value="1"/>
</dbReference>
<feature type="domain" description="Histidine kinase" evidence="7">
    <location>
        <begin position="538"/>
        <end position="761"/>
    </location>
</feature>
<keyword evidence="4" id="KW-0808">Transferase</keyword>
<organism evidence="11 12">
    <name type="scientific">Hymenobacter nivis</name>
    <dbReference type="NCBI Taxonomy" id="1850093"/>
    <lineage>
        <taxon>Bacteria</taxon>
        <taxon>Pseudomonadati</taxon>
        <taxon>Bacteroidota</taxon>
        <taxon>Cytophagia</taxon>
        <taxon>Cytophagales</taxon>
        <taxon>Hymenobacteraceae</taxon>
        <taxon>Hymenobacter</taxon>
    </lineage>
</organism>
<evidence type="ECO:0000256" key="3">
    <source>
        <dbReference type="ARBA" id="ARBA00022553"/>
    </source>
</evidence>
<dbReference type="KEGG" id="hnv:DDQ68_20410"/>
<dbReference type="PRINTS" id="PR00344">
    <property type="entry name" value="BCTRLSENSOR"/>
</dbReference>
<dbReference type="InterPro" id="IPR035965">
    <property type="entry name" value="PAS-like_dom_sf"/>
</dbReference>
<dbReference type="InterPro" id="IPR000700">
    <property type="entry name" value="PAS-assoc_C"/>
</dbReference>
<dbReference type="SUPFAM" id="SSF55874">
    <property type="entry name" value="ATPase domain of HSP90 chaperone/DNA topoisomerase II/histidine kinase"/>
    <property type="match status" value="1"/>
</dbReference>
<dbReference type="InterPro" id="IPR003594">
    <property type="entry name" value="HATPase_dom"/>
</dbReference>
<dbReference type="InterPro" id="IPR003661">
    <property type="entry name" value="HisK_dim/P_dom"/>
</dbReference>
<evidence type="ECO:0000313" key="11">
    <source>
        <dbReference type="EMBL" id="AWM34930.1"/>
    </source>
</evidence>
<sequence>MPAASVASSPLAAARARIRALEAALREAQATSHQLSLGAALSDQNPNPVLRYNAAGERTYANPAAVRLRHQLGPVAAAGLRAQLRALAVQSLRDGRPHQTELYYESHGLQVSLVPLAATGYVSAYLIDVTARHKAERQMIEQQEFYERVLDELPSQVAVFGADQRYRYLNARSVPDEAERRQWLGKTMLDTAGFMGRLPEVATRRHRLMAQAVAERRALEWQEAYTEPDGRVSHFLRYYQPVFGAAGALEFIIAYNADITARVQAEAQLREQQAFTALVLDTTPNVIYVRDLDQNVLFQNQACQLLRAEIVPRHALVPGSVAAGERRAYAADDARVVQNGQEMVAEDCMTLPSGEVRWYHTVKRPLLRPDGAVHVLGVSTDITALKQAQYTLERSEKRYRDLMHYAQALIFTCDLRGTLLSANPMLADLLGVPTEALPGQPVATFLLADDRLVFARYLGRIAATPAAGEAEGVVQVQGPGGVHHLLYRSVVVREAGQAPYIISHAHDITGRVLAEQATQRARKEAEATARARENFLANMSHEIRTPMNGVLGITAQLAKTRLDARQQELVRFIRTSGQHLLVVLNDVLDMAKITAGKLELEQIAFNLCDAMGEALQPLAAQAREKGLAFQARPLRASCPLPWVVGDPHRLVQIMLNLVSNAVKFTEQGSVTVKSEQVGETAATVTVYFSVADTGPGISPGKQALVFENFAQAQADTTRRHGGTGLGLSISRALVEQMGGALTLASAPGVGSTFAFTLVLPRAAVPALAPAGGPVSYDTGRLAGARVLLVEDNEISRTVVRMLLEPWGALLDEVADGAAALARLAAAPYDVVLMDIQLPGLSGVDATARLRQLPDPQRAATPVIALTANAFRADGERYLAAGFNDYLAKPYDEAILYHKMVALLPPPAPAYDLAHLRRLAQGRAPFVLKIIRSFLANAPISLAELRAAAAAHDWPQVARVVHHIKPNLLALGITRPAAAVALLIARPTDPDPAAAPDARAQALAVLLAAVERALGELPAELSAELPA</sequence>
<dbReference type="Pfam" id="PF08448">
    <property type="entry name" value="PAS_4"/>
    <property type="match status" value="3"/>
</dbReference>
<dbReference type="EC" id="2.7.13.3" evidence="2"/>
<feature type="domain" description="Response regulatory" evidence="8">
    <location>
        <begin position="785"/>
        <end position="903"/>
    </location>
</feature>
<dbReference type="PANTHER" id="PTHR43047">
    <property type="entry name" value="TWO-COMPONENT HISTIDINE PROTEIN KINASE"/>
    <property type="match status" value="1"/>
</dbReference>
<dbReference type="InterPro" id="IPR000014">
    <property type="entry name" value="PAS"/>
</dbReference>
<dbReference type="Gene3D" id="3.30.450.20">
    <property type="entry name" value="PAS domain"/>
    <property type="match status" value="3"/>
</dbReference>
<dbReference type="FunFam" id="3.30.565.10:FF:000010">
    <property type="entry name" value="Sensor histidine kinase RcsC"/>
    <property type="match status" value="1"/>
</dbReference>
<protein>
    <recommendedName>
        <fullName evidence="2">histidine kinase</fullName>
        <ecNumber evidence="2">2.7.13.3</ecNumber>
    </recommendedName>
</protein>
<dbReference type="Pfam" id="PF00072">
    <property type="entry name" value="Response_reg"/>
    <property type="match status" value="1"/>
</dbReference>
<evidence type="ECO:0000259" key="7">
    <source>
        <dbReference type="PROSITE" id="PS50109"/>
    </source>
</evidence>
<dbReference type="InterPro" id="IPR001610">
    <property type="entry name" value="PAC"/>
</dbReference>
<feature type="domain" description="PAC" evidence="10">
    <location>
        <begin position="217"/>
        <end position="271"/>
    </location>
</feature>
<dbReference type="CDD" id="cd17546">
    <property type="entry name" value="REC_hyHK_CKI1_RcsC-like"/>
    <property type="match status" value="1"/>
</dbReference>